<name>A0AAD2FTB1_9STRA</name>
<keyword evidence="2" id="KW-0812">Transmembrane</keyword>
<organism evidence="3 4">
    <name type="scientific">Cylindrotheca closterium</name>
    <dbReference type="NCBI Taxonomy" id="2856"/>
    <lineage>
        <taxon>Eukaryota</taxon>
        <taxon>Sar</taxon>
        <taxon>Stramenopiles</taxon>
        <taxon>Ochrophyta</taxon>
        <taxon>Bacillariophyta</taxon>
        <taxon>Bacillariophyceae</taxon>
        <taxon>Bacillariophycidae</taxon>
        <taxon>Bacillariales</taxon>
        <taxon>Bacillariaceae</taxon>
        <taxon>Cylindrotheca</taxon>
    </lineage>
</organism>
<feature type="region of interest" description="Disordered" evidence="1">
    <location>
        <begin position="318"/>
        <end position="340"/>
    </location>
</feature>
<feature type="region of interest" description="Disordered" evidence="1">
    <location>
        <begin position="38"/>
        <end position="57"/>
    </location>
</feature>
<feature type="region of interest" description="Disordered" evidence="1">
    <location>
        <begin position="219"/>
        <end position="289"/>
    </location>
</feature>
<keyword evidence="2" id="KW-0472">Membrane</keyword>
<gene>
    <name evidence="3" type="ORF">CYCCA115_LOCUS13578</name>
</gene>
<sequence>MNGPWKEEDSAFVDSFFLPGGILDPEDEEEIGILSTLPTGQPIPSNPWGNEKAPSTPSSAASYLHAVKQIEIESAASPNMFGERTVGEAEVRMNSPLRSIVRPPPGYDGYVNGLAPNSQHFPNNVSRMGSNHSNVLPTSHMNQASPVHCDGLSHLQNGFLINMNRTCSPNQSNMRYQLSQQGSIPAGQHLPPVDSYSTRGSSLSVPSLAIEVNPKQRNVQCVQSDQSTSATLKSNEEASTSKQNVQNPRIETSVQEIRLKLENEGSKEEVPERNSITSTTVDTGDSIDASSHMIPSCDSKDEVSEHAPQHIVSGVLSHEQNSVGEYSESQSTIDDHSTKDTAVLNKSSSLLEIDDEMSNVDGKTEGRRHSAATCLGHHTSKVAQGAATSSSSNVTQSPQIRYSMSLLQGILRPFSLVFRMVTLLLLDLPRTGANTIASFFATVYYWILSTARRVRVEVVPVTKIIAHSISDNAKRSGASAKGGALLLVRNLSLVPSFVRMMTKASMVQVMEEPSSGFCYLVLYLLPSWCNSLAENFDVPHWSAHFIITIAVYLVSHPVKPGILHRGEFPLAEVIEALFRNGNHCDQAFIDKDERRAAARKRNERICSKCLRVLRYCLPIFCLIDGFSYDGATMIGDSGASRLTTAFMMSLVRRNLAFSPIGWVSWAIQVLVATYLDVWVLRDTMVLLLGLSSFRLIRYFDQKRLKKKRKRR</sequence>
<protein>
    <submittedName>
        <fullName evidence="3">Uncharacterized protein</fullName>
    </submittedName>
</protein>
<accession>A0AAD2FTB1</accession>
<reference evidence="3" key="1">
    <citation type="submission" date="2023-08" db="EMBL/GenBank/DDBJ databases">
        <authorList>
            <person name="Audoor S."/>
            <person name="Bilcke G."/>
        </authorList>
    </citation>
    <scope>NUCLEOTIDE SEQUENCE</scope>
</reference>
<proteinExistence type="predicted"/>
<comment type="caution">
    <text evidence="3">The sequence shown here is derived from an EMBL/GenBank/DDBJ whole genome shotgun (WGS) entry which is preliminary data.</text>
</comment>
<feature type="compositionally biased region" description="Polar residues" evidence="1">
    <location>
        <begin position="274"/>
        <end position="283"/>
    </location>
</feature>
<dbReference type="EMBL" id="CAKOGP040001803">
    <property type="protein sequence ID" value="CAJ1952488.1"/>
    <property type="molecule type" value="Genomic_DNA"/>
</dbReference>
<feature type="transmembrane region" description="Helical" evidence="2">
    <location>
        <begin position="683"/>
        <end position="700"/>
    </location>
</feature>
<feature type="transmembrane region" description="Helical" evidence="2">
    <location>
        <begin position="432"/>
        <end position="448"/>
    </location>
</feature>
<dbReference type="AlphaFoldDB" id="A0AAD2FTB1"/>
<evidence type="ECO:0000313" key="4">
    <source>
        <dbReference type="Proteomes" id="UP001295423"/>
    </source>
</evidence>
<feature type="transmembrane region" description="Helical" evidence="2">
    <location>
        <begin position="655"/>
        <end position="677"/>
    </location>
</feature>
<feature type="compositionally biased region" description="Polar residues" evidence="1">
    <location>
        <begin position="318"/>
        <end position="332"/>
    </location>
</feature>
<evidence type="ECO:0000313" key="3">
    <source>
        <dbReference type="EMBL" id="CAJ1952488.1"/>
    </source>
</evidence>
<feature type="compositionally biased region" description="Basic and acidic residues" evidence="1">
    <location>
        <begin position="257"/>
        <end position="272"/>
    </location>
</feature>
<keyword evidence="2" id="KW-1133">Transmembrane helix</keyword>
<feature type="compositionally biased region" description="Polar residues" evidence="1">
    <location>
        <begin position="219"/>
        <end position="255"/>
    </location>
</feature>
<keyword evidence="4" id="KW-1185">Reference proteome</keyword>
<evidence type="ECO:0000256" key="1">
    <source>
        <dbReference type="SAM" id="MobiDB-lite"/>
    </source>
</evidence>
<evidence type="ECO:0000256" key="2">
    <source>
        <dbReference type="SAM" id="Phobius"/>
    </source>
</evidence>
<dbReference type="Proteomes" id="UP001295423">
    <property type="component" value="Unassembled WGS sequence"/>
</dbReference>